<dbReference type="InterPro" id="IPR008382">
    <property type="entry name" value="SPHK1-interactor_AKAP_110"/>
</dbReference>
<protein>
    <submittedName>
        <fullName evidence="1">Uncharacterized protein</fullName>
    </submittedName>
</protein>
<dbReference type="PANTHER" id="PTHR10226:SF3">
    <property type="entry name" value="A-KINASE ANCHOR PROTEIN 11"/>
    <property type="match status" value="1"/>
</dbReference>
<dbReference type="GO" id="GO:0008104">
    <property type="term" value="P:intracellular protein localization"/>
    <property type="evidence" value="ECO:0007669"/>
    <property type="project" value="TreeGrafter"/>
</dbReference>
<dbReference type="PANTHER" id="PTHR10226">
    <property type="entry name" value="A KINASE ANCHOR PROTEIN"/>
    <property type="match status" value="1"/>
</dbReference>
<dbReference type="Proteomes" id="UP000606274">
    <property type="component" value="Unassembled WGS sequence"/>
</dbReference>
<reference evidence="1" key="1">
    <citation type="submission" date="2020-08" db="EMBL/GenBank/DDBJ databases">
        <title>Chromosome-level assembly of Southern catfish (Silurus meridionalis) provides insights into visual adaptation to the nocturnal and benthic lifestyles.</title>
        <authorList>
            <person name="Zhang Y."/>
            <person name="Wang D."/>
            <person name="Peng Z."/>
        </authorList>
    </citation>
    <scope>NUCLEOTIDE SEQUENCE</scope>
    <source>
        <strain evidence="1">SWU-2019-XX</strain>
        <tissue evidence="1">Muscle</tissue>
    </source>
</reference>
<evidence type="ECO:0000313" key="1">
    <source>
        <dbReference type="EMBL" id="KAF7706540.1"/>
    </source>
</evidence>
<comment type="caution">
    <text evidence="1">The sequence shown here is derived from an EMBL/GenBank/DDBJ whole genome shotgun (WGS) entry which is preliminary data.</text>
</comment>
<dbReference type="GO" id="GO:0005737">
    <property type="term" value="C:cytoplasm"/>
    <property type="evidence" value="ECO:0007669"/>
    <property type="project" value="TreeGrafter"/>
</dbReference>
<name>A0A8T0BMD2_SILME</name>
<dbReference type="GO" id="GO:0051018">
    <property type="term" value="F:protein kinase A binding"/>
    <property type="evidence" value="ECO:0007669"/>
    <property type="project" value="TreeGrafter"/>
</dbReference>
<evidence type="ECO:0000313" key="2">
    <source>
        <dbReference type="Proteomes" id="UP000606274"/>
    </source>
</evidence>
<dbReference type="AlphaFoldDB" id="A0A8T0BMD2"/>
<sequence>MVMMTEDWLCSRVKLCQLITGTNVCSSNVQDAMEVVINTQSYPHPYHNPSSLLLTLEAFSNAFRELRCGSSDVKMTYMDQNAFGPNPVQRDVVHHFAEMLSRDILHAAVGKQETQFTKDVDQICNTAQSEMSRWTVSVPIKLANRLAAEIYCSALEDLAKHGCPSGGTSDDLADLEMNTEIHSESASYHYHHSMHHCDQEGPAMEIDHIYHRRSITNPTTLDDMSQQVSLDYPDAPPSTPLLPEMIKSRASFTRKLKGGLAMEFLPSTPPPTPKDQQSHLEDKITDSTEYKTEFMVRLMRSLSLACSLPGEEGNGTENKIRFQSEISDYAAQLSADIIQCITAAQADSNRNIETPIRDMQVLADQLAEKIIMTSIVKSKKEERTSQEIPSHFENTSKSMNDSLSSDSIINLPPVEALGDMAGKLVTKTLIQAFSELGCGSLQHATSKQISDPASDLMAWEQGKDQSLNTDWHITKTNGCSTGKSESMTLDSRTEAVEHFLLRTLCMKCSRAP</sequence>
<organism evidence="1 2">
    <name type="scientific">Silurus meridionalis</name>
    <name type="common">Southern catfish</name>
    <name type="synonym">Silurus soldatovi meridionalis</name>
    <dbReference type="NCBI Taxonomy" id="175797"/>
    <lineage>
        <taxon>Eukaryota</taxon>
        <taxon>Metazoa</taxon>
        <taxon>Chordata</taxon>
        <taxon>Craniata</taxon>
        <taxon>Vertebrata</taxon>
        <taxon>Euteleostomi</taxon>
        <taxon>Actinopterygii</taxon>
        <taxon>Neopterygii</taxon>
        <taxon>Teleostei</taxon>
        <taxon>Ostariophysi</taxon>
        <taxon>Siluriformes</taxon>
        <taxon>Siluridae</taxon>
        <taxon>Silurus</taxon>
    </lineage>
</organism>
<keyword evidence="2" id="KW-1185">Reference proteome</keyword>
<gene>
    <name evidence="1" type="ORF">HF521_019794</name>
</gene>
<dbReference type="EMBL" id="JABFDY010000006">
    <property type="protein sequence ID" value="KAF7706540.1"/>
    <property type="molecule type" value="Genomic_DNA"/>
</dbReference>
<proteinExistence type="predicted"/>
<accession>A0A8T0BMD2</accession>